<gene>
    <name evidence="3" type="ORF">G7Y82_06715</name>
</gene>
<dbReference type="EMBL" id="JAAVXB010000003">
    <property type="protein sequence ID" value="NKF22005.1"/>
    <property type="molecule type" value="Genomic_DNA"/>
</dbReference>
<dbReference type="InterPro" id="IPR029063">
    <property type="entry name" value="SAM-dependent_MTases_sf"/>
</dbReference>
<dbReference type="Pfam" id="PF04072">
    <property type="entry name" value="LCM"/>
    <property type="match status" value="1"/>
</dbReference>
<evidence type="ECO:0000313" key="3">
    <source>
        <dbReference type="EMBL" id="NKF22005.1"/>
    </source>
</evidence>
<evidence type="ECO:0000256" key="1">
    <source>
        <dbReference type="ARBA" id="ARBA00022603"/>
    </source>
</evidence>
<dbReference type="GO" id="GO:0008168">
    <property type="term" value="F:methyltransferase activity"/>
    <property type="evidence" value="ECO:0007669"/>
    <property type="project" value="UniProtKB-KW"/>
</dbReference>
<accession>A0A969WBV8</accession>
<name>A0A969WBV8_9GAMM</name>
<keyword evidence="2" id="KW-0808">Transferase</keyword>
<evidence type="ECO:0000313" key="4">
    <source>
        <dbReference type="Proteomes" id="UP000653472"/>
    </source>
</evidence>
<dbReference type="GO" id="GO:0032259">
    <property type="term" value="P:methylation"/>
    <property type="evidence" value="ECO:0007669"/>
    <property type="project" value="UniProtKB-KW"/>
</dbReference>
<dbReference type="Gene3D" id="3.40.50.150">
    <property type="entry name" value="Vaccinia Virus protein VP39"/>
    <property type="match status" value="1"/>
</dbReference>
<dbReference type="PANTHER" id="PTHR43619">
    <property type="entry name" value="S-ADENOSYL-L-METHIONINE-DEPENDENT METHYLTRANSFERASE YKTD-RELATED"/>
    <property type="match status" value="1"/>
</dbReference>
<reference evidence="3" key="1">
    <citation type="submission" date="2020-03" db="EMBL/GenBank/DDBJ databases">
        <title>Solimonas marina sp. nov., isolated from deep seawater of the Pacific Ocean.</title>
        <authorList>
            <person name="Liu X."/>
            <person name="Lai Q."/>
            <person name="Sun F."/>
            <person name="Gai Y."/>
            <person name="Li G."/>
            <person name="Shao Z."/>
        </authorList>
    </citation>
    <scope>NUCLEOTIDE SEQUENCE</scope>
    <source>
        <strain evidence="3">C16B3</strain>
    </source>
</reference>
<dbReference type="PANTHER" id="PTHR43619:SF2">
    <property type="entry name" value="S-ADENOSYL-L-METHIONINE-DEPENDENT METHYLTRANSFERASES SUPERFAMILY PROTEIN"/>
    <property type="match status" value="1"/>
</dbReference>
<keyword evidence="4" id="KW-1185">Reference proteome</keyword>
<dbReference type="RefSeq" id="WP_168147265.1">
    <property type="nucleotide sequence ID" value="NZ_JAAVXB010000003.1"/>
</dbReference>
<dbReference type="InterPro" id="IPR007213">
    <property type="entry name" value="Ppm1/Ppm2/Tcmp"/>
</dbReference>
<comment type="caution">
    <text evidence="3">The sequence shown here is derived from an EMBL/GenBank/DDBJ whole genome shotgun (WGS) entry which is preliminary data.</text>
</comment>
<sequence length="305" mass="33294">MSCDTVAQHGETISPTAYATGYFWYRHGLSHAAFATRRGRRIDFAFDLLARGTKTLSGYSIEALMLARHRGLDARLQAAIDDGRIGQVIEIAAGLSPRGWAFCRRYGPALHYVETDLAAMADAKHMMLDEAGLLSARHRVVTVDVLADEGPQSLAAVAATLDPTVGTAIVSEGLMNYLDDDTARAVWRRIAATLSRFPNGVYLSDLYLRERRTHPALAAFGALLGRFVRGRMHLHFSTTSEADAALRTAGFTQVRAIAADEIDATRCYASTRGGDAVRILEAWTSAVSPRQRRMADAQPASARRK</sequence>
<protein>
    <submittedName>
        <fullName evidence="3">Class I SAM-dependent methyltransferase</fullName>
    </submittedName>
</protein>
<organism evidence="3 4">
    <name type="scientific">Solimonas marina</name>
    <dbReference type="NCBI Taxonomy" id="2714601"/>
    <lineage>
        <taxon>Bacteria</taxon>
        <taxon>Pseudomonadati</taxon>
        <taxon>Pseudomonadota</taxon>
        <taxon>Gammaproteobacteria</taxon>
        <taxon>Nevskiales</taxon>
        <taxon>Nevskiaceae</taxon>
        <taxon>Solimonas</taxon>
    </lineage>
</organism>
<dbReference type="SUPFAM" id="SSF53335">
    <property type="entry name" value="S-adenosyl-L-methionine-dependent methyltransferases"/>
    <property type="match status" value="1"/>
</dbReference>
<evidence type="ECO:0000256" key="2">
    <source>
        <dbReference type="ARBA" id="ARBA00022679"/>
    </source>
</evidence>
<keyword evidence="1 3" id="KW-0489">Methyltransferase</keyword>
<dbReference type="Proteomes" id="UP000653472">
    <property type="component" value="Unassembled WGS sequence"/>
</dbReference>
<dbReference type="AlphaFoldDB" id="A0A969WBV8"/>
<proteinExistence type="predicted"/>